<evidence type="ECO:0000313" key="1">
    <source>
        <dbReference type="EMBL" id="USW54380.1"/>
    </source>
</evidence>
<evidence type="ECO:0000313" key="2">
    <source>
        <dbReference type="Proteomes" id="UP001056384"/>
    </source>
</evidence>
<reference evidence="1" key="1">
    <citation type="submission" date="2022-06" db="EMBL/GenBank/DDBJ databases">
        <title>Complete genome sequences of two strains of the flax pathogen Septoria linicola.</title>
        <authorList>
            <person name="Lapalu N."/>
            <person name="Simon A."/>
            <person name="Demenou B."/>
            <person name="Paumier D."/>
            <person name="Guillot M.-P."/>
            <person name="Gout L."/>
            <person name="Valade R."/>
        </authorList>
    </citation>
    <scope>NUCLEOTIDE SEQUENCE</scope>
    <source>
        <strain evidence="1">SE15195</strain>
    </source>
</reference>
<dbReference type="Proteomes" id="UP001056384">
    <property type="component" value="Chromosome 6"/>
</dbReference>
<keyword evidence="2" id="KW-1185">Reference proteome</keyword>
<accession>A0A9Q9ASM6</accession>
<dbReference type="AlphaFoldDB" id="A0A9Q9ASM6"/>
<sequence length="125" mass="14324">MGLHGLLRRAEVVARSWKVAFLVTRHPRMLSNGKRLASTNQTGDIFGSYSDSQVETPPSYTRRFWTDAELETLYKMRQESNSAFRIAQALGRTTKSVQYMSRKANQISLDALKKTFNFNRRACTT</sequence>
<dbReference type="Gene3D" id="1.10.10.60">
    <property type="entry name" value="Homeodomain-like"/>
    <property type="match status" value="1"/>
</dbReference>
<proteinExistence type="predicted"/>
<protein>
    <submittedName>
        <fullName evidence="1">Uncharacterized protein</fullName>
    </submittedName>
</protein>
<name>A0A9Q9ASM6_9PEZI</name>
<gene>
    <name evidence="1" type="ORF">Slin15195_G076990</name>
</gene>
<organism evidence="1 2">
    <name type="scientific">Septoria linicola</name>
    <dbReference type="NCBI Taxonomy" id="215465"/>
    <lineage>
        <taxon>Eukaryota</taxon>
        <taxon>Fungi</taxon>
        <taxon>Dikarya</taxon>
        <taxon>Ascomycota</taxon>
        <taxon>Pezizomycotina</taxon>
        <taxon>Dothideomycetes</taxon>
        <taxon>Dothideomycetidae</taxon>
        <taxon>Mycosphaerellales</taxon>
        <taxon>Mycosphaerellaceae</taxon>
        <taxon>Septoria</taxon>
    </lineage>
</organism>
<dbReference type="EMBL" id="CP099423">
    <property type="protein sequence ID" value="USW54380.1"/>
    <property type="molecule type" value="Genomic_DNA"/>
</dbReference>